<dbReference type="PANTHER" id="PTHR42834">
    <property type="entry name" value="ENDONUCLEASE/EXONUCLEASE/PHOSPHATASE FAMILY PROTEIN (AFU_ORTHOLOGUE AFUA_3G09210)"/>
    <property type="match status" value="1"/>
</dbReference>
<dbReference type="Proteomes" id="UP000659697">
    <property type="component" value="Unassembled WGS sequence"/>
</dbReference>
<evidence type="ECO:0000256" key="1">
    <source>
        <dbReference type="SAM" id="SignalP"/>
    </source>
</evidence>
<reference evidence="4" key="1">
    <citation type="journal article" date="2019" name="Int. J. Syst. Evol. Microbiol.">
        <title>The Global Catalogue of Microorganisms (GCM) 10K type strain sequencing project: providing services to taxonomists for standard genome sequencing and annotation.</title>
        <authorList>
            <consortium name="The Broad Institute Genomics Platform"/>
            <consortium name="The Broad Institute Genome Sequencing Center for Infectious Disease"/>
            <person name="Wu L."/>
            <person name="Ma J."/>
        </authorList>
    </citation>
    <scope>NUCLEOTIDE SEQUENCE [LARGE SCALE GENOMIC DNA]</scope>
    <source>
        <strain evidence="4">CGMCC 1.7003</strain>
    </source>
</reference>
<name>A0ABQ3L790_9ALTE</name>
<dbReference type="InterPro" id="IPR005135">
    <property type="entry name" value="Endo/exonuclease/phosphatase"/>
</dbReference>
<sequence length="862" mass="92753">MKKSLLAISLALVLAPSAHAELFISEYVEGSSNNKALELYNPGTETINLAGYRIRVSFNGGTSVQTLNLSGEIPASKTLVIVNPNASERLLALADITSSVAGWNGDDAIILEKNGVVIDSFGQEGFRPSAAWNLNGVRTVDQTLRRIGVVYDTNNTDTFDPSAQWLQFGIDDFSDLGRFNGSVVPVDPEEPVDPVEQDLTCGADFTAIAAIQGTGSISPLVGQNVVVEAVVTHTLPGLRGYMIQAADHEQDGDPLSSEGVFVFTSNAALGVTTGQRVRLRAQVAEAFTNTQLQNITATVDCGTAVLPAPVSISLPVVNAEYLERYEGMLIRFDQELTVNGNYTLSRFGELVLAQGRRFTPTQVETPGVAAQALAAQQRLNKIVLDDASSVQNPALVPYPAPGLSAFNTVRAGDTITGLTGTLYYGFNEYRVNPTQHVNVVATNPRTAAPELAGEGNLKIASFNVLNYFNGDGMGGGFPTPRGAHNPQEFERQKAKILAALAALDATVIGLMEIENDGFATTSAIADLVIGLRQQSGVADWQYVAVDAPQVGTDQITVGMLYRADRVNPVGTAKILDEQNSATDSNGAPLFDTRRNRPMLAQRFSLVENEAEFAVMVNHLKSKGSACAGDPDLNDGQGNCNLTRTRAAEAIGVFAAEQFADIPAVVLGDLNAYAKEDPLTTLANAGYLSAFEVLGKTPTYGYVFDSLSGQLDHMLLNAQAQQYLVDAAEWHINADEPIALDYNLEFKTLQQQNDFYAPDAYRSSDHDPVIVALDLPARTAPLDIQLQLVRVNQGNAQSGSKLVQLRWSSEQTDLVLYRDGQMVTRLAKPGIYNNQFKTHAKSVTYLLCYDATKQCSAPLQVNF</sequence>
<dbReference type="InterPro" id="IPR047971">
    <property type="entry name" value="ExeM-like"/>
</dbReference>
<comment type="caution">
    <text evidence="3">The sequence shown here is derived from an EMBL/GenBank/DDBJ whole genome shotgun (WGS) entry which is preliminary data.</text>
</comment>
<dbReference type="PROSITE" id="PS51841">
    <property type="entry name" value="LTD"/>
    <property type="match status" value="1"/>
</dbReference>
<dbReference type="InterPro" id="IPR036691">
    <property type="entry name" value="Endo/exonu/phosph_ase_sf"/>
</dbReference>
<keyword evidence="1" id="KW-0732">Signal</keyword>
<evidence type="ECO:0000313" key="3">
    <source>
        <dbReference type="EMBL" id="GHG70013.1"/>
    </source>
</evidence>
<feature type="domain" description="LTD" evidence="2">
    <location>
        <begin position="10"/>
        <end position="125"/>
    </location>
</feature>
<proteinExistence type="predicted"/>
<dbReference type="EMBL" id="BNAO01000004">
    <property type="protein sequence ID" value="GHG70013.1"/>
    <property type="molecule type" value="Genomic_DNA"/>
</dbReference>
<dbReference type="NCBIfam" id="NF033681">
    <property type="entry name" value="ExeM_NucH_DNase"/>
    <property type="match status" value="1"/>
</dbReference>
<protein>
    <recommendedName>
        <fullName evidence="2">LTD domain-containing protein</fullName>
    </recommendedName>
</protein>
<feature type="chain" id="PRO_5045944732" description="LTD domain-containing protein" evidence="1">
    <location>
        <begin position="21"/>
        <end position="862"/>
    </location>
</feature>
<dbReference type="RefSeq" id="WP_189432897.1">
    <property type="nucleotide sequence ID" value="NZ_BNAO01000004.1"/>
</dbReference>
<keyword evidence="4" id="KW-1185">Reference proteome</keyword>
<dbReference type="Pfam" id="PF00932">
    <property type="entry name" value="LTD"/>
    <property type="match status" value="1"/>
</dbReference>
<feature type="signal peptide" evidence="1">
    <location>
        <begin position="1"/>
        <end position="20"/>
    </location>
</feature>
<organism evidence="3 4">
    <name type="scientific">Alishewanella longhuensis</name>
    <dbReference type="NCBI Taxonomy" id="1091037"/>
    <lineage>
        <taxon>Bacteria</taxon>
        <taxon>Pseudomonadati</taxon>
        <taxon>Pseudomonadota</taxon>
        <taxon>Gammaproteobacteria</taxon>
        <taxon>Alteromonadales</taxon>
        <taxon>Alteromonadaceae</taxon>
        <taxon>Alishewanella</taxon>
    </lineage>
</organism>
<dbReference type="SUPFAM" id="SSF56219">
    <property type="entry name" value="DNase I-like"/>
    <property type="match status" value="1"/>
</dbReference>
<dbReference type="CDD" id="cd04486">
    <property type="entry name" value="YhcR_OBF_like"/>
    <property type="match status" value="1"/>
</dbReference>
<dbReference type="Pfam" id="PF03372">
    <property type="entry name" value="Exo_endo_phos"/>
    <property type="match status" value="1"/>
</dbReference>
<dbReference type="Gene3D" id="3.60.10.10">
    <property type="entry name" value="Endonuclease/exonuclease/phosphatase"/>
    <property type="match status" value="1"/>
</dbReference>
<evidence type="ECO:0000259" key="2">
    <source>
        <dbReference type="PROSITE" id="PS51841"/>
    </source>
</evidence>
<dbReference type="InterPro" id="IPR001322">
    <property type="entry name" value="Lamin_tail_dom"/>
</dbReference>
<gene>
    <name evidence="3" type="primary">exeS</name>
    <name evidence="3" type="ORF">GCM10010919_20370</name>
</gene>
<evidence type="ECO:0000313" key="4">
    <source>
        <dbReference type="Proteomes" id="UP000659697"/>
    </source>
</evidence>
<accession>A0ABQ3L790</accession>
<dbReference type="PANTHER" id="PTHR42834:SF1">
    <property type="entry name" value="ENDONUCLEASE_EXONUCLEASE_PHOSPHATASE FAMILY PROTEIN (AFU_ORTHOLOGUE AFUA_3G09210)"/>
    <property type="match status" value="1"/>
</dbReference>